<evidence type="ECO:0000313" key="3">
    <source>
        <dbReference type="Proteomes" id="UP001065047"/>
    </source>
</evidence>
<proteinExistence type="predicted"/>
<feature type="domain" description="HTH cro/C1-type" evidence="1">
    <location>
        <begin position="16"/>
        <end position="66"/>
    </location>
</feature>
<dbReference type="SMART" id="SM00530">
    <property type="entry name" value="HTH_XRE"/>
    <property type="match status" value="1"/>
</dbReference>
<dbReference type="InterPro" id="IPR010982">
    <property type="entry name" value="Lambda_DNA-bd_dom_sf"/>
</dbReference>
<gene>
    <name evidence="2" type="ORF">AA14337_0752</name>
</gene>
<reference evidence="2" key="1">
    <citation type="submission" date="2013-04" db="EMBL/GenBank/DDBJ databases">
        <title>The genome sequencing project of 58 acetic acid bacteria.</title>
        <authorList>
            <person name="Okamoto-Kainuma A."/>
            <person name="Ishikawa M."/>
            <person name="Umino S."/>
            <person name="Koizumi Y."/>
            <person name="Shiwa Y."/>
            <person name="Yoshikawa H."/>
            <person name="Matsutani M."/>
            <person name="Matsushita K."/>
        </authorList>
    </citation>
    <scope>NUCLEOTIDE SEQUENCE</scope>
    <source>
        <strain evidence="2">DSM 14337</strain>
    </source>
</reference>
<protein>
    <submittedName>
        <fullName evidence="2">XRE family transcriptional regulator</fullName>
    </submittedName>
</protein>
<dbReference type="Gene3D" id="1.10.260.40">
    <property type="entry name" value="lambda repressor-like DNA-binding domains"/>
    <property type="match status" value="1"/>
</dbReference>
<dbReference type="Proteomes" id="UP001065047">
    <property type="component" value="Unassembled WGS sequence"/>
</dbReference>
<evidence type="ECO:0000259" key="1">
    <source>
        <dbReference type="PROSITE" id="PS50943"/>
    </source>
</evidence>
<sequence>MLPPIAIAIKRLGTDLKTARIKRHLRRADVAEASGLSASTIQRLESGDPGVSIGTLCAVLHVIGELGRIQNLIDVADDKTGLVIDKTRLPKRVRRKPAIASGAEF</sequence>
<name>A0ABQ0PP74_9PROT</name>
<evidence type="ECO:0000313" key="2">
    <source>
        <dbReference type="EMBL" id="GBQ77214.1"/>
    </source>
</evidence>
<dbReference type="GeneID" id="29556396"/>
<dbReference type="InterPro" id="IPR001387">
    <property type="entry name" value="Cro/C1-type_HTH"/>
</dbReference>
<dbReference type="SUPFAM" id="SSF47413">
    <property type="entry name" value="lambda repressor-like DNA-binding domains"/>
    <property type="match status" value="1"/>
</dbReference>
<comment type="caution">
    <text evidence="2">The sequence shown here is derived from an EMBL/GenBank/DDBJ whole genome shotgun (WGS) entry which is preliminary data.</text>
</comment>
<accession>A0ABQ0PP74</accession>
<dbReference type="Pfam" id="PF13560">
    <property type="entry name" value="HTH_31"/>
    <property type="match status" value="1"/>
</dbReference>
<dbReference type="PROSITE" id="PS50943">
    <property type="entry name" value="HTH_CROC1"/>
    <property type="match status" value="1"/>
</dbReference>
<dbReference type="RefSeq" id="WP_061505185.1">
    <property type="nucleotide sequence ID" value="NZ_BAPF01000006.1"/>
</dbReference>
<dbReference type="EMBL" id="BAPF01000006">
    <property type="protein sequence ID" value="GBQ77214.1"/>
    <property type="molecule type" value="Genomic_DNA"/>
</dbReference>
<dbReference type="CDD" id="cd00093">
    <property type="entry name" value="HTH_XRE"/>
    <property type="match status" value="1"/>
</dbReference>
<keyword evidence="3" id="KW-1185">Reference proteome</keyword>
<organism evidence="2 3">
    <name type="scientific">Acetobacter malorum DSM 14337</name>
    <dbReference type="NCBI Taxonomy" id="1307910"/>
    <lineage>
        <taxon>Bacteria</taxon>
        <taxon>Pseudomonadati</taxon>
        <taxon>Pseudomonadota</taxon>
        <taxon>Alphaproteobacteria</taxon>
        <taxon>Acetobacterales</taxon>
        <taxon>Acetobacteraceae</taxon>
        <taxon>Acetobacter</taxon>
    </lineage>
</organism>